<dbReference type="Proteomes" id="UP001204621">
    <property type="component" value="Unassembled WGS sequence"/>
</dbReference>
<dbReference type="EMBL" id="JANUGU010000004">
    <property type="protein sequence ID" value="MCS0659019.1"/>
    <property type="molecule type" value="Genomic_DNA"/>
</dbReference>
<evidence type="ECO:0000313" key="2">
    <source>
        <dbReference type="Proteomes" id="UP001204621"/>
    </source>
</evidence>
<sequence>MRKVRINLAVPSLRRTLHETPMTVRALAVAAGLMLLAAAIGAYRYAGQMAGYEQQLAALRARDQALVPLPPSPRTPQVSPAQAAAINAAVIQLNLPWRGLRDAVAGATPPAIALLALEPDAKNRVLRITAEAKNSDDMVGYVEQIQSQEWFEAAALTRHEINEQDPNRPLRFQLDARWRQP</sequence>
<proteinExistence type="predicted"/>
<dbReference type="Pfam" id="PF05137">
    <property type="entry name" value="PilN"/>
    <property type="match status" value="1"/>
</dbReference>
<gene>
    <name evidence="1" type="ORF">NX778_13195</name>
</gene>
<name>A0ABT2CYG3_9BURK</name>
<keyword evidence="2" id="KW-1185">Reference proteome</keyword>
<dbReference type="RefSeq" id="WP_258812212.1">
    <property type="nucleotide sequence ID" value="NZ_JANUGU010000004.1"/>
</dbReference>
<accession>A0ABT2CYG3</accession>
<dbReference type="InterPro" id="IPR007813">
    <property type="entry name" value="PilN"/>
</dbReference>
<comment type="caution">
    <text evidence="1">The sequence shown here is derived from an EMBL/GenBank/DDBJ whole genome shotgun (WGS) entry which is preliminary data.</text>
</comment>
<evidence type="ECO:0000313" key="1">
    <source>
        <dbReference type="EMBL" id="MCS0659019.1"/>
    </source>
</evidence>
<reference evidence="1 2" key="1">
    <citation type="submission" date="2022-08" db="EMBL/GenBank/DDBJ databases">
        <title>Reclassification of Massilia species as members of the genera Telluria, Duganella, Pseudoduganella, Mokoshia gen. nov. and Zemynaea gen. nov. using orthogonal and non-orthogonal genome-based approaches.</title>
        <authorList>
            <person name="Bowman J.P."/>
        </authorList>
    </citation>
    <scope>NUCLEOTIDE SEQUENCE [LARGE SCALE GENOMIC DNA]</scope>
    <source>
        <strain evidence="1 2">JCM 31606</strain>
    </source>
</reference>
<organism evidence="1 2">
    <name type="scientific">Massilia terrae</name>
    <dbReference type="NCBI Taxonomy" id="1811224"/>
    <lineage>
        <taxon>Bacteria</taxon>
        <taxon>Pseudomonadati</taxon>
        <taxon>Pseudomonadota</taxon>
        <taxon>Betaproteobacteria</taxon>
        <taxon>Burkholderiales</taxon>
        <taxon>Oxalobacteraceae</taxon>
        <taxon>Telluria group</taxon>
        <taxon>Massilia</taxon>
    </lineage>
</organism>
<protein>
    <submittedName>
        <fullName evidence="1">PilN domain-containing protein</fullName>
    </submittedName>
</protein>